<protein>
    <recommendedName>
        <fullName evidence="2">LicD/FKTN/FKRP nucleotidyltransferase domain-containing protein</fullName>
    </recommendedName>
</protein>
<gene>
    <name evidence="3" type="ORF">CHS0354_002913</name>
</gene>
<organism evidence="3 4">
    <name type="scientific">Potamilus streckersoni</name>
    <dbReference type="NCBI Taxonomy" id="2493646"/>
    <lineage>
        <taxon>Eukaryota</taxon>
        <taxon>Metazoa</taxon>
        <taxon>Spiralia</taxon>
        <taxon>Lophotrochozoa</taxon>
        <taxon>Mollusca</taxon>
        <taxon>Bivalvia</taxon>
        <taxon>Autobranchia</taxon>
        <taxon>Heteroconchia</taxon>
        <taxon>Palaeoheterodonta</taxon>
        <taxon>Unionida</taxon>
        <taxon>Unionoidea</taxon>
        <taxon>Unionidae</taxon>
        <taxon>Ambleminae</taxon>
        <taxon>Lampsilini</taxon>
        <taxon>Potamilus</taxon>
    </lineage>
</organism>
<dbReference type="GO" id="GO:0009100">
    <property type="term" value="P:glycoprotein metabolic process"/>
    <property type="evidence" value="ECO:0007669"/>
    <property type="project" value="UniProtKB-ARBA"/>
</dbReference>
<keyword evidence="1" id="KW-0812">Transmembrane</keyword>
<dbReference type="PANTHER" id="PTHR43404:SF2">
    <property type="entry name" value="LIPOPOLYSACCHARIDE CHOLINEPHOSPHOTRANSFERASE LICD"/>
    <property type="match status" value="1"/>
</dbReference>
<reference evidence="3" key="2">
    <citation type="journal article" date="2021" name="Genome Biol. Evol.">
        <title>Developing a high-quality reference genome for a parasitic bivalve with doubly uniparental inheritance (Bivalvia: Unionida).</title>
        <authorList>
            <person name="Smith C.H."/>
        </authorList>
    </citation>
    <scope>NUCLEOTIDE SEQUENCE</scope>
    <source>
        <strain evidence="3">CHS0354</strain>
        <tissue evidence="3">Mantle</tissue>
    </source>
</reference>
<evidence type="ECO:0000313" key="3">
    <source>
        <dbReference type="EMBL" id="KAK3607288.1"/>
    </source>
</evidence>
<evidence type="ECO:0000259" key="2">
    <source>
        <dbReference type="Pfam" id="PF04991"/>
    </source>
</evidence>
<keyword evidence="1" id="KW-1133">Transmembrane helix</keyword>
<keyword evidence="1" id="KW-0472">Membrane</keyword>
<sequence>MLTQKRHFYGCVYSSRRSIVILFAFFHLAVIIVFNVFNTEIFKRTLILEKTETFLFNQSLDLVHIKGSDPSNHWHSLHRFQEYYKHINHTRYGAFTALMTAMEFQELIDVFWDFVEICNSFNISFMLYGGTLLGAYRHHGIVPWDDDIDVFLNISEKEKIQHVVGNIKSYRLHSPKDRQWKFYKANFGKIINVSGYNFWPFIDIFFFEENDTHIWDTLPNYKTAFSYKKVDIFPLKQGLFEGKLLPMPCNTESVLSKTYNIRLCSNSIYSHKNEAYFHLTRLYSVPCRRLYPYYPFVFRNYENGHVNEMLKVNNDGIYTVSFSHIVC</sequence>
<dbReference type="InterPro" id="IPR007074">
    <property type="entry name" value="LicD/FKTN/FKRP_NTP_transf"/>
</dbReference>
<comment type="caution">
    <text evidence="3">The sequence shown here is derived from an EMBL/GenBank/DDBJ whole genome shotgun (WGS) entry which is preliminary data.</text>
</comment>
<accession>A0AAE0W9Q7</accession>
<evidence type="ECO:0000313" key="4">
    <source>
        <dbReference type="Proteomes" id="UP001195483"/>
    </source>
</evidence>
<dbReference type="Proteomes" id="UP001195483">
    <property type="component" value="Unassembled WGS sequence"/>
</dbReference>
<dbReference type="PANTHER" id="PTHR43404">
    <property type="entry name" value="LIPOPOLYSACCHARIDE CHOLINEPHOSPHOTRANSFERASE LICD"/>
    <property type="match status" value="1"/>
</dbReference>
<name>A0AAE0W9Q7_9BIVA</name>
<reference evidence="3" key="3">
    <citation type="submission" date="2023-05" db="EMBL/GenBank/DDBJ databases">
        <authorList>
            <person name="Smith C.H."/>
        </authorList>
    </citation>
    <scope>NUCLEOTIDE SEQUENCE</scope>
    <source>
        <strain evidence="3">CHS0354</strain>
        <tissue evidence="3">Mantle</tissue>
    </source>
</reference>
<proteinExistence type="predicted"/>
<feature type="transmembrane region" description="Helical" evidence="1">
    <location>
        <begin position="20"/>
        <end position="37"/>
    </location>
</feature>
<reference evidence="3" key="1">
    <citation type="journal article" date="2021" name="Genome Biol. Evol.">
        <title>A High-Quality Reference Genome for a Parasitic Bivalve with Doubly Uniparental Inheritance (Bivalvia: Unionida).</title>
        <authorList>
            <person name="Smith C.H."/>
        </authorList>
    </citation>
    <scope>NUCLEOTIDE SEQUENCE</scope>
    <source>
        <strain evidence="3">CHS0354</strain>
    </source>
</reference>
<dbReference type="Pfam" id="PF04991">
    <property type="entry name" value="LicD"/>
    <property type="match status" value="1"/>
</dbReference>
<dbReference type="EMBL" id="JAEAOA010000230">
    <property type="protein sequence ID" value="KAK3607288.1"/>
    <property type="molecule type" value="Genomic_DNA"/>
</dbReference>
<evidence type="ECO:0000256" key="1">
    <source>
        <dbReference type="SAM" id="Phobius"/>
    </source>
</evidence>
<keyword evidence="4" id="KW-1185">Reference proteome</keyword>
<dbReference type="SUPFAM" id="SSF81301">
    <property type="entry name" value="Nucleotidyltransferase"/>
    <property type="match status" value="1"/>
</dbReference>
<dbReference type="AlphaFoldDB" id="A0AAE0W9Q7"/>
<dbReference type="InterPro" id="IPR052942">
    <property type="entry name" value="LPS_cholinephosphotransferase"/>
</dbReference>
<dbReference type="InterPro" id="IPR043519">
    <property type="entry name" value="NT_sf"/>
</dbReference>
<feature type="domain" description="LicD/FKTN/FKRP nucleotidyltransferase" evidence="2">
    <location>
        <begin position="118"/>
        <end position="193"/>
    </location>
</feature>